<dbReference type="EMBL" id="BRZM01003580">
    <property type="protein sequence ID" value="GLD50669.1"/>
    <property type="molecule type" value="Genomic_DNA"/>
</dbReference>
<evidence type="ECO:0000313" key="3">
    <source>
        <dbReference type="EMBL" id="GLD50669.1"/>
    </source>
</evidence>
<name>A0AAD3QYH0_LATJO</name>
<dbReference type="Proteomes" id="UP001279410">
    <property type="component" value="Unassembled WGS sequence"/>
</dbReference>
<accession>A0AAD3QYH0</accession>
<feature type="region of interest" description="Disordered" evidence="1">
    <location>
        <begin position="98"/>
        <end position="120"/>
    </location>
</feature>
<proteinExistence type="predicted"/>
<keyword evidence="2" id="KW-0812">Transmembrane</keyword>
<reference evidence="3" key="1">
    <citation type="submission" date="2022-08" db="EMBL/GenBank/DDBJ databases">
        <title>Genome sequencing of akame (Lates japonicus).</title>
        <authorList>
            <person name="Hashiguchi Y."/>
            <person name="Takahashi H."/>
        </authorList>
    </citation>
    <scope>NUCLEOTIDE SEQUENCE</scope>
    <source>
        <strain evidence="3">Kochi</strain>
    </source>
</reference>
<keyword evidence="2" id="KW-0472">Membrane</keyword>
<keyword evidence="4" id="KW-1185">Reference proteome</keyword>
<keyword evidence="2" id="KW-1133">Transmembrane helix</keyword>
<organism evidence="3 4">
    <name type="scientific">Lates japonicus</name>
    <name type="common">Japanese lates</name>
    <dbReference type="NCBI Taxonomy" id="270547"/>
    <lineage>
        <taxon>Eukaryota</taxon>
        <taxon>Metazoa</taxon>
        <taxon>Chordata</taxon>
        <taxon>Craniata</taxon>
        <taxon>Vertebrata</taxon>
        <taxon>Euteleostomi</taxon>
        <taxon>Actinopterygii</taxon>
        <taxon>Neopterygii</taxon>
        <taxon>Teleostei</taxon>
        <taxon>Neoteleostei</taxon>
        <taxon>Acanthomorphata</taxon>
        <taxon>Carangaria</taxon>
        <taxon>Carangaria incertae sedis</taxon>
        <taxon>Centropomidae</taxon>
        <taxon>Lates</taxon>
    </lineage>
</organism>
<comment type="caution">
    <text evidence="3">The sequence shown here is derived from an EMBL/GenBank/DDBJ whole genome shotgun (WGS) entry which is preliminary data.</text>
</comment>
<gene>
    <name evidence="3" type="ORF">AKAME5_002803100</name>
</gene>
<evidence type="ECO:0000256" key="1">
    <source>
        <dbReference type="SAM" id="MobiDB-lite"/>
    </source>
</evidence>
<evidence type="ECO:0000256" key="2">
    <source>
        <dbReference type="SAM" id="Phobius"/>
    </source>
</evidence>
<sequence>MSPGSAYEKEEKGRNLTVYVLITEQSSNLPKRLAFLCPSASSPSSSTGSGCLTDCKEPPVHKPRFLPVVVERSLLSLLFIPLLALVFLLVWKVRSRRNEEDLEQNPGAGGLFTGTEGTAPPLDEISEKNKLNVIETV</sequence>
<protein>
    <submittedName>
        <fullName evidence="3">Kit ligand isoform X1</fullName>
    </submittedName>
</protein>
<dbReference type="AlphaFoldDB" id="A0AAD3QYH0"/>
<feature type="transmembrane region" description="Helical" evidence="2">
    <location>
        <begin position="73"/>
        <end position="91"/>
    </location>
</feature>
<evidence type="ECO:0000313" key="4">
    <source>
        <dbReference type="Proteomes" id="UP001279410"/>
    </source>
</evidence>